<dbReference type="InterPro" id="IPR036908">
    <property type="entry name" value="RlpA-like_sf"/>
</dbReference>
<feature type="compositionally biased region" description="Low complexity" evidence="2">
    <location>
        <begin position="111"/>
        <end position="130"/>
    </location>
</feature>
<sequence length="334" mass="33390">MSPAPGFVSPVRRALLGMAAAAAVVLATGCQPAVGGGPPEPDPVSTATAASTPGPSSTPTSVPTASSAPSVTPAPSVGPAPSAGPTIGGTAGPGTGASTAPTGPSAPPGRPSVTGAPAPGAPAGPTSVPVTPGRIQPGVVRTGPATHYGADGGGNCMFDRLTDPAMPVVAMNELDYETARACGAYIEVTGPGGTTVVKVTDRCPECGPGHLDLSQQAFARIAGGVPGLVDVTWRLVSPADIGSVQFRVKEGSSAYWLAIQVRNHRNPVVSLEVRVNGAWTALPREMWNYFVAPQGLGPGPFTVRITDVYGEQLVETVNLAPASVQTTGSQFARH</sequence>
<dbReference type="Gene3D" id="2.60.40.760">
    <property type="entry name" value="Expansin, cellulose-binding-like domain"/>
    <property type="match status" value="1"/>
</dbReference>
<feature type="compositionally biased region" description="Low complexity" evidence="2">
    <location>
        <begin position="43"/>
        <end position="85"/>
    </location>
</feature>
<dbReference type="SUPFAM" id="SSF50685">
    <property type="entry name" value="Barwin-like endoglucanases"/>
    <property type="match status" value="1"/>
</dbReference>
<feature type="chain" id="PRO_5038642839" description="RlpA-like protein double-psi beta-barrel domain-containing protein" evidence="3">
    <location>
        <begin position="36"/>
        <end position="334"/>
    </location>
</feature>
<reference evidence="6" key="1">
    <citation type="submission" date="2016-07" db="EMBL/GenBank/DDBJ databases">
        <title>Frankia sp. NRRL B-16219 Genome sequencing.</title>
        <authorList>
            <person name="Ghodhbane-Gtari F."/>
            <person name="Swanson E."/>
            <person name="Gueddou A."/>
            <person name="Louati M."/>
            <person name="Nouioui I."/>
            <person name="Hezbri K."/>
            <person name="Abebe-Akele F."/>
            <person name="Simpson S."/>
            <person name="Morris K."/>
            <person name="Thomas K."/>
            <person name="Gtari M."/>
            <person name="Tisa L.S."/>
        </authorList>
    </citation>
    <scope>NUCLEOTIDE SEQUENCE [LARGE SCALE GENOMIC DNA]</scope>
    <source>
        <strain evidence="6">NRRL B-16219</strain>
    </source>
</reference>
<dbReference type="InterPro" id="IPR051477">
    <property type="entry name" value="Expansin_CellWall"/>
</dbReference>
<protein>
    <recommendedName>
        <fullName evidence="4">RlpA-like protein double-psi beta-barrel domain-containing protein</fullName>
    </recommendedName>
</protein>
<dbReference type="PANTHER" id="PTHR31836">
    <property type="match status" value="1"/>
</dbReference>
<dbReference type="CDD" id="cd22272">
    <property type="entry name" value="DPBB_EXLX1-like"/>
    <property type="match status" value="1"/>
</dbReference>
<evidence type="ECO:0000256" key="2">
    <source>
        <dbReference type="SAM" id="MobiDB-lite"/>
    </source>
</evidence>
<dbReference type="InterPro" id="IPR006311">
    <property type="entry name" value="TAT_signal"/>
</dbReference>
<feature type="region of interest" description="Disordered" evidence="2">
    <location>
        <begin position="34"/>
        <end position="137"/>
    </location>
</feature>
<dbReference type="Proteomes" id="UP000179769">
    <property type="component" value="Unassembled WGS sequence"/>
</dbReference>
<accession>A0A1S1R1X3</accession>
<keyword evidence="1 3" id="KW-0732">Signal</keyword>
<feature type="domain" description="RlpA-like protein double-psi beta-barrel" evidence="4">
    <location>
        <begin position="181"/>
        <end position="232"/>
    </location>
</feature>
<dbReference type="SUPFAM" id="SSF49590">
    <property type="entry name" value="PHL pollen allergen"/>
    <property type="match status" value="1"/>
</dbReference>
<dbReference type="NCBIfam" id="NF041144">
    <property type="entry name" value="expansin_EXLX1"/>
    <property type="match status" value="1"/>
</dbReference>
<keyword evidence="6" id="KW-1185">Reference proteome</keyword>
<feature type="signal peptide" evidence="3">
    <location>
        <begin position="1"/>
        <end position="35"/>
    </location>
</feature>
<dbReference type="RefSeq" id="WP_071061120.1">
    <property type="nucleotide sequence ID" value="NZ_MAXA01000091.1"/>
</dbReference>
<dbReference type="AlphaFoldDB" id="A0A1S1R1X3"/>
<dbReference type="PANTHER" id="PTHR31836:SF21">
    <property type="entry name" value="EXPANSIN-LIKE PROTEIN 7"/>
    <property type="match status" value="1"/>
</dbReference>
<dbReference type="InterPro" id="IPR009009">
    <property type="entry name" value="RlpA-like_DPBB"/>
</dbReference>
<dbReference type="InterPro" id="IPR049818">
    <property type="entry name" value="Expansin_EXLX1-like"/>
</dbReference>
<proteinExistence type="predicted"/>
<dbReference type="OrthoDB" id="5499927at2"/>
<dbReference type="EMBL" id="MAXA01000091">
    <property type="protein sequence ID" value="OHV39721.1"/>
    <property type="molecule type" value="Genomic_DNA"/>
</dbReference>
<evidence type="ECO:0000313" key="6">
    <source>
        <dbReference type="Proteomes" id="UP000179769"/>
    </source>
</evidence>
<dbReference type="Gene3D" id="2.40.40.10">
    <property type="entry name" value="RlpA-like domain"/>
    <property type="match status" value="1"/>
</dbReference>
<dbReference type="Pfam" id="PF03330">
    <property type="entry name" value="DPBB_1"/>
    <property type="match status" value="1"/>
</dbReference>
<dbReference type="PROSITE" id="PS51318">
    <property type="entry name" value="TAT"/>
    <property type="match status" value="1"/>
</dbReference>
<evidence type="ECO:0000256" key="3">
    <source>
        <dbReference type="SAM" id="SignalP"/>
    </source>
</evidence>
<organism evidence="5 6">
    <name type="scientific">Parafrankia soli</name>
    <dbReference type="NCBI Taxonomy" id="2599596"/>
    <lineage>
        <taxon>Bacteria</taxon>
        <taxon>Bacillati</taxon>
        <taxon>Actinomycetota</taxon>
        <taxon>Actinomycetes</taxon>
        <taxon>Frankiales</taxon>
        <taxon>Frankiaceae</taxon>
        <taxon>Parafrankia</taxon>
    </lineage>
</organism>
<evidence type="ECO:0000313" key="5">
    <source>
        <dbReference type="EMBL" id="OHV39721.1"/>
    </source>
</evidence>
<comment type="caution">
    <text evidence="5">The sequence shown here is derived from an EMBL/GenBank/DDBJ whole genome shotgun (WGS) entry which is preliminary data.</text>
</comment>
<evidence type="ECO:0000256" key="1">
    <source>
        <dbReference type="ARBA" id="ARBA00022729"/>
    </source>
</evidence>
<evidence type="ECO:0000259" key="4">
    <source>
        <dbReference type="Pfam" id="PF03330"/>
    </source>
</evidence>
<feature type="compositionally biased region" description="Gly residues" evidence="2">
    <location>
        <begin position="86"/>
        <end position="95"/>
    </location>
</feature>
<gene>
    <name evidence="5" type="ORF">BBK14_13705</name>
</gene>
<name>A0A1S1R1X3_9ACTN</name>
<dbReference type="InterPro" id="IPR036749">
    <property type="entry name" value="Expansin_CBD_sf"/>
</dbReference>